<keyword evidence="2" id="KW-1185">Reference proteome</keyword>
<feature type="non-terminal residue" evidence="1">
    <location>
        <position position="1"/>
    </location>
</feature>
<dbReference type="EMBL" id="CAJVPM010001049">
    <property type="protein sequence ID" value="CAG8458375.1"/>
    <property type="molecule type" value="Genomic_DNA"/>
</dbReference>
<name>A0ACA9K8K7_9GLOM</name>
<gene>
    <name evidence="1" type="ORF">SCALOS_LOCUS1503</name>
</gene>
<proteinExistence type="predicted"/>
<evidence type="ECO:0000313" key="2">
    <source>
        <dbReference type="Proteomes" id="UP000789860"/>
    </source>
</evidence>
<organism evidence="1 2">
    <name type="scientific">Scutellospora calospora</name>
    <dbReference type="NCBI Taxonomy" id="85575"/>
    <lineage>
        <taxon>Eukaryota</taxon>
        <taxon>Fungi</taxon>
        <taxon>Fungi incertae sedis</taxon>
        <taxon>Mucoromycota</taxon>
        <taxon>Glomeromycotina</taxon>
        <taxon>Glomeromycetes</taxon>
        <taxon>Diversisporales</taxon>
        <taxon>Gigasporaceae</taxon>
        <taxon>Scutellospora</taxon>
    </lineage>
</organism>
<sequence length="91" mass="10445">TYYPNETYNKFYQIEYIITPGNTPIIINLLPQNPPPPSNTPEQLKPDENSDPKKQDKDTKNDKPNDETPPADNAQPIIIMPSPQYFFIPTK</sequence>
<dbReference type="Proteomes" id="UP000789860">
    <property type="component" value="Unassembled WGS sequence"/>
</dbReference>
<comment type="caution">
    <text evidence="1">The sequence shown here is derived from an EMBL/GenBank/DDBJ whole genome shotgun (WGS) entry which is preliminary data.</text>
</comment>
<protein>
    <submittedName>
        <fullName evidence="1">6322_t:CDS:1</fullName>
    </submittedName>
</protein>
<accession>A0ACA9K8K7</accession>
<reference evidence="1" key="1">
    <citation type="submission" date="2021-06" db="EMBL/GenBank/DDBJ databases">
        <authorList>
            <person name="Kallberg Y."/>
            <person name="Tangrot J."/>
            <person name="Rosling A."/>
        </authorList>
    </citation>
    <scope>NUCLEOTIDE SEQUENCE</scope>
    <source>
        <strain evidence="1">AU212A</strain>
    </source>
</reference>
<evidence type="ECO:0000313" key="1">
    <source>
        <dbReference type="EMBL" id="CAG8458375.1"/>
    </source>
</evidence>